<evidence type="ECO:0000259" key="4">
    <source>
        <dbReference type="PROSITE" id="PS50848"/>
    </source>
</evidence>
<dbReference type="InterPro" id="IPR008936">
    <property type="entry name" value="Rho_GTPase_activation_prot"/>
</dbReference>
<organism evidence="5 6">
    <name type="scientific">Thamnophis sirtalis</name>
    <dbReference type="NCBI Taxonomy" id="35019"/>
    <lineage>
        <taxon>Eukaryota</taxon>
        <taxon>Metazoa</taxon>
        <taxon>Chordata</taxon>
        <taxon>Craniata</taxon>
        <taxon>Vertebrata</taxon>
        <taxon>Euteleostomi</taxon>
        <taxon>Lepidosauria</taxon>
        <taxon>Squamata</taxon>
        <taxon>Bifurcata</taxon>
        <taxon>Unidentata</taxon>
        <taxon>Episquamata</taxon>
        <taxon>Toxicofera</taxon>
        <taxon>Serpentes</taxon>
        <taxon>Colubroidea</taxon>
        <taxon>Colubridae</taxon>
        <taxon>Natricinae</taxon>
        <taxon>Thamnophis</taxon>
    </lineage>
</organism>
<dbReference type="SMART" id="SM00324">
    <property type="entry name" value="RhoGAP"/>
    <property type="match status" value="1"/>
</dbReference>
<keyword evidence="2" id="KW-0597">Phosphoprotein</keyword>
<dbReference type="Pfam" id="PF01852">
    <property type="entry name" value="START"/>
    <property type="match status" value="1"/>
</dbReference>
<dbReference type="PROSITE" id="PS50238">
    <property type="entry name" value="RHOGAP"/>
    <property type="match status" value="1"/>
</dbReference>
<sequence>MKRNKLPNYRGKMVFGVPLIVSVQRTGQPLPQSIQQAMRYIRSRCLDQVGIFRKSGVKSRIQNLRQMSEASPDYVNYEGQSAYDVADLLKQYFRDLPEPVFTAKLTETFLQIYQFVAKEQRLQAVQAAIMLMPDENREVLQTLLYFLSDVASSEENQMTVGNLAVCLAPSIFHLNVSKKESTSPRSVHRRSTVGKPEQKELNENMAATQGLSHMVANCKKLFQIPQEMILQLSSSYLLADAQPLSLPELMEENLQGEIQDSHPVLEASIRGLLKESSERFKGWIGMLGPQNTELSCKKVEDGHPLRLWKVSTEVAAPPHVVLKRILRERHFWDEDLLQGHVVEALDKNTEVYHYVTDSMAPHPRRDFVVLRSWRTDLPGGRCLLVSFSLEHQKLPLEVGVRATVLTSQYLMEPCGSGHSRVIHICQTDLRGRSPDWYNKVFGHLCAMELARIRDSFPVFNPCGPETKI</sequence>
<protein>
    <submittedName>
        <fullName evidence="6">StAR-related lipid transfer protein 8-like</fullName>
    </submittedName>
</protein>
<evidence type="ECO:0000256" key="2">
    <source>
        <dbReference type="ARBA" id="ARBA00022553"/>
    </source>
</evidence>
<dbReference type="GO" id="GO:0008289">
    <property type="term" value="F:lipid binding"/>
    <property type="evidence" value="ECO:0007669"/>
    <property type="project" value="InterPro"/>
</dbReference>
<dbReference type="GO" id="GO:0030036">
    <property type="term" value="P:actin cytoskeleton organization"/>
    <property type="evidence" value="ECO:0007669"/>
    <property type="project" value="TreeGrafter"/>
</dbReference>
<name>A0A6I9XLY1_9SAUR</name>
<evidence type="ECO:0000256" key="1">
    <source>
        <dbReference type="ARBA" id="ARBA00022468"/>
    </source>
</evidence>
<reference evidence="6" key="1">
    <citation type="submission" date="2025-08" db="UniProtKB">
        <authorList>
            <consortium name="RefSeq"/>
        </authorList>
    </citation>
    <scope>IDENTIFICATION</scope>
</reference>
<dbReference type="CDD" id="cd04375">
    <property type="entry name" value="RhoGAP_DLC1"/>
    <property type="match status" value="1"/>
</dbReference>
<dbReference type="Gene3D" id="1.10.555.10">
    <property type="entry name" value="Rho GTPase activation protein"/>
    <property type="match status" value="1"/>
</dbReference>
<dbReference type="Pfam" id="PF00620">
    <property type="entry name" value="RhoGAP"/>
    <property type="match status" value="1"/>
</dbReference>
<dbReference type="RefSeq" id="XP_013914932.1">
    <property type="nucleotide sequence ID" value="XM_014059457.1"/>
</dbReference>
<dbReference type="Proteomes" id="UP000504617">
    <property type="component" value="Unplaced"/>
</dbReference>
<feature type="domain" description="START" evidence="4">
    <location>
        <begin position="268"/>
        <end position="437"/>
    </location>
</feature>
<dbReference type="GO" id="GO:0035023">
    <property type="term" value="P:regulation of Rho protein signal transduction"/>
    <property type="evidence" value="ECO:0007669"/>
    <property type="project" value="TreeGrafter"/>
</dbReference>
<dbReference type="InterPro" id="IPR002913">
    <property type="entry name" value="START_lipid-bd_dom"/>
</dbReference>
<evidence type="ECO:0000313" key="6">
    <source>
        <dbReference type="RefSeq" id="XP_013914932.1"/>
    </source>
</evidence>
<feature type="domain" description="Rho-GAP" evidence="3">
    <location>
        <begin position="17"/>
        <end position="222"/>
    </location>
</feature>
<keyword evidence="1" id="KW-0343">GTPase activation</keyword>
<dbReference type="SUPFAM" id="SSF48350">
    <property type="entry name" value="GTPase activation domain, GAP"/>
    <property type="match status" value="1"/>
</dbReference>
<dbReference type="InterPro" id="IPR000198">
    <property type="entry name" value="RhoGAP_dom"/>
</dbReference>
<gene>
    <name evidence="6" type="primary">LOC106543439</name>
</gene>
<evidence type="ECO:0000259" key="3">
    <source>
        <dbReference type="PROSITE" id="PS50238"/>
    </source>
</evidence>
<dbReference type="KEGG" id="tsr:106543439"/>
<dbReference type="Gene3D" id="3.30.530.20">
    <property type="match status" value="1"/>
</dbReference>
<accession>A0A6I9XLY1</accession>
<dbReference type="AlphaFoldDB" id="A0A6I9XLY1"/>
<dbReference type="GO" id="GO:0007165">
    <property type="term" value="P:signal transduction"/>
    <property type="evidence" value="ECO:0007669"/>
    <property type="project" value="InterPro"/>
</dbReference>
<dbReference type="OrthoDB" id="10003330at2759"/>
<evidence type="ECO:0000313" key="5">
    <source>
        <dbReference type="Proteomes" id="UP000504617"/>
    </source>
</evidence>
<dbReference type="InterPro" id="IPR023393">
    <property type="entry name" value="START-like_dom_sf"/>
</dbReference>
<dbReference type="SMART" id="SM00234">
    <property type="entry name" value="START"/>
    <property type="match status" value="1"/>
</dbReference>
<dbReference type="SUPFAM" id="SSF55961">
    <property type="entry name" value="Bet v1-like"/>
    <property type="match status" value="1"/>
</dbReference>
<proteinExistence type="predicted"/>
<dbReference type="FunFam" id="1.10.555.10:FF:000007">
    <property type="entry name" value="rho GTPase-activating protein 7 isoform X2"/>
    <property type="match status" value="1"/>
</dbReference>
<dbReference type="PANTHER" id="PTHR12659">
    <property type="entry name" value="RHO-TYPE GTPASE ACTIVATING PROTEIN"/>
    <property type="match status" value="1"/>
</dbReference>
<dbReference type="GeneID" id="106543439"/>
<dbReference type="PROSITE" id="PS50848">
    <property type="entry name" value="START"/>
    <property type="match status" value="1"/>
</dbReference>
<dbReference type="GO" id="GO:0005096">
    <property type="term" value="F:GTPase activator activity"/>
    <property type="evidence" value="ECO:0007669"/>
    <property type="project" value="UniProtKB-KW"/>
</dbReference>
<keyword evidence="5" id="KW-1185">Reference proteome</keyword>
<dbReference type="PANTHER" id="PTHR12659:SF3">
    <property type="entry name" value="STAR-RELATED LIPID TRANSFER PROTEIN 8"/>
    <property type="match status" value="1"/>
</dbReference>
<dbReference type="FunFam" id="3.30.530.20:FF:000009">
    <property type="entry name" value="StAR related lipid transfer domain containing 13"/>
    <property type="match status" value="1"/>
</dbReference>